<evidence type="ECO:0000256" key="1">
    <source>
        <dbReference type="ARBA" id="ARBA00003732"/>
    </source>
</evidence>
<dbReference type="Proteomes" id="UP000233837">
    <property type="component" value="Unassembled WGS sequence"/>
</dbReference>
<evidence type="ECO:0000256" key="3">
    <source>
        <dbReference type="ARBA" id="ARBA00022771"/>
    </source>
</evidence>
<evidence type="ECO:0000259" key="7">
    <source>
        <dbReference type="PROSITE" id="PS51036"/>
    </source>
</evidence>
<dbReference type="PANTHER" id="PTHR10634">
    <property type="entry name" value="AN1-TYPE ZINC FINGER PROTEIN"/>
    <property type="match status" value="1"/>
</dbReference>
<dbReference type="InterPro" id="IPR000058">
    <property type="entry name" value="Znf_AN1"/>
</dbReference>
<evidence type="ECO:0000256" key="6">
    <source>
        <dbReference type="PROSITE-ProRule" id="PRU00449"/>
    </source>
</evidence>
<evidence type="ECO:0000259" key="8">
    <source>
        <dbReference type="PROSITE" id="PS51039"/>
    </source>
</evidence>
<accession>A0A2I0WRQ9</accession>
<dbReference type="STRING" id="906689.A0A2I0WRQ9"/>
<dbReference type="EMBL" id="KZ502458">
    <property type="protein sequence ID" value="PKU78348.1"/>
    <property type="molecule type" value="Genomic_DNA"/>
</dbReference>
<dbReference type="OrthoDB" id="428577at2759"/>
<dbReference type="PROSITE" id="PS51036">
    <property type="entry name" value="ZF_A20"/>
    <property type="match status" value="1"/>
</dbReference>
<dbReference type="Gene3D" id="1.20.5.4770">
    <property type="match status" value="1"/>
</dbReference>
<reference evidence="9 10" key="1">
    <citation type="journal article" date="2016" name="Sci. Rep.">
        <title>The Dendrobium catenatum Lindl. genome sequence provides insights into polysaccharide synthase, floral development and adaptive evolution.</title>
        <authorList>
            <person name="Zhang G.Q."/>
            <person name="Xu Q."/>
            <person name="Bian C."/>
            <person name="Tsai W.C."/>
            <person name="Yeh C.M."/>
            <person name="Liu K.W."/>
            <person name="Yoshida K."/>
            <person name="Zhang L.S."/>
            <person name="Chang S.B."/>
            <person name="Chen F."/>
            <person name="Shi Y."/>
            <person name="Su Y.Y."/>
            <person name="Zhang Y.Q."/>
            <person name="Chen L.J."/>
            <person name="Yin Y."/>
            <person name="Lin M."/>
            <person name="Huang H."/>
            <person name="Deng H."/>
            <person name="Wang Z.W."/>
            <person name="Zhu S.L."/>
            <person name="Zhao X."/>
            <person name="Deng C."/>
            <person name="Niu S.C."/>
            <person name="Huang J."/>
            <person name="Wang M."/>
            <person name="Liu G.H."/>
            <person name="Yang H.J."/>
            <person name="Xiao X.J."/>
            <person name="Hsiao Y.Y."/>
            <person name="Wu W.L."/>
            <person name="Chen Y.Y."/>
            <person name="Mitsuda N."/>
            <person name="Ohme-Takagi M."/>
            <person name="Luo Y.B."/>
            <person name="Van de Peer Y."/>
            <person name="Liu Z.J."/>
        </authorList>
    </citation>
    <scope>NUCLEOTIDE SEQUENCE [LARGE SCALE GENOMIC DNA]</scope>
    <source>
        <tissue evidence="9">The whole plant</tissue>
    </source>
</reference>
<sequence length="163" mass="18188">MAQDSWNKEINETEFQMRESPILCANNCGFFGSAMTRNLCSKCYRDLLMKQQVIAATKLTVATSSSAIVEPVPDESKELNLEITGNLGKKPSEEPSNKQQPNRCLLCRKKVGLTGFKCRCGDMFCSNHRYPESHKCSFDFKSAGEEAIAKANPVVKAEKIEKI</sequence>
<dbReference type="SUPFAM" id="SSF57716">
    <property type="entry name" value="Glucocorticoid receptor-like (DNA-binding domain)"/>
    <property type="match status" value="1"/>
</dbReference>
<keyword evidence="10" id="KW-1185">Reference proteome</keyword>
<evidence type="ECO:0000256" key="2">
    <source>
        <dbReference type="ARBA" id="ARBA00022723"/>
    </source>
</evidence>
<dbReference type="Pfam" id="PF01428">
    <property type="entry name" value="zf-AN1"/>
    <property type="match status" value="1"/>
</dbReference>
<dbReference type="SMART" id="SM00259">
    <property type="entry name" value="ZnF_A20"/>
    <property type="match status" value="1"/>
</dbReference>
<dbReference type="InterPro" id="IPR050652">
    <property type="entry name" value="AN1_A20_ZnFinger"/>
</dbReference>
<comment type="function">
    <text evidence="1">May be involved in environmental stress response.</text>
</comment>
<protein>
    <submittedName>
        <fullName evidence="9">Zinc finger A20 and AN1 domain-containing stress-associated protein 6</fullName>
    </submittedName>
</protein>
<dbReference type="Gene3D" id="4.10.1110.10">
    <property type="entry name" value="AN1-like Zinc finger"/>
    <property type="match status" value="1"/>
</dbReference>
<keyword evidence="3 6" id="KW-0863">Zinc-finger</keyword>
<evidence type="ECO:0000256" key="4">
    <source>
        <dbReference type="ARBA" id="ARBA00022833"/>
    </source>
</evidence>
<dbReference type="GO" id="GO:0008270">
    <property type="term" value="F:zinc ion binding"/>
    <property type="evidence" value="ECO:0007669"/>
    <property type="project" value="UniProtKB-KW"/>
</dbReference>
<evidence type="ECO:0000313" key="10">
    <source>
        <dbReference type="Proteomes" id="UP000233837"/>
    </source>
</evidence>
<dbReference type="PANTHER" id="PTHR10634:SF149">
    <property type="entry name" value="AN1-TYPE DOMAIN-CONTAINING PROTEIN-RELATED"/>
    <property type="match status" value="1"/>
</dbReference>
<dbReference type="InterPro" id="IPR035896">
    <property type="entry name" value="AN1-like_Znf"/>
</dbReference>
<keyword evidence="5" id="KW-0346">Stress response</keyword>
<dbReference type="SUPFAM" id="SSF118310">
    <property type="entry name" value="AN1-like Zinc finger"/>
    <property type="match status" value="1"/>
</dbReference>
<dbReference type="PROSITE" id="PS51039">
    <property type="entry name" value="ZF_AN1"/>
    <property type="match status" value="1"/>
</dbReference>
<gene>
    <name evidence="9" type="primary">SAP6</name>
    <name evidence="9" type="ORF">MA16_Dca008973</name>
</gene>
<organism evidence="9 10">
    <name type="scientific">Dendrobium catenatum</name>
    <dbReference type="NCBI Taxonomy" id="906689"/>
    <lineage>
        <taxon>Eukaryota</taxon>
        <taxon>Viridiplantae</taxon>
        <taxon>Streptophyta</taxon>
        <taxon>Embryophyta</taxon>
        <taxon>Tracheophyta</taxon>
        <taxon>Spermatophyta</taxon>
        <taxon>Magnoliopsida</taxon>
        <taxon>Liliopsida</taxon>
        <taxon>Asparagales</taxon>
        <taxon>Orchidaceae</taxon>
        <taxon>Epidendroideae</taxon>
        <taxon>Malaxideae</taxon>
        <taxon>Dendrobiinae</taxon>
        <taxon>Dendrobium</taxon>
    </lineage>
</organism>
<keyword evidence="2" id="KW-0479">Metal-binding</keyword>
<dbReference type="GO" id="GO:0003677">
    <property type="term" value="F:DNA binding"/>
    <property type="evidence" value="ECO:0007669"/>
    <property type="project" value="InterPro"/>
</dbReference>
<reference evidence="9 10" key="2">
    <citation type="journal article" date="2017" name="Nature">
        <title>The Apostasia genome and the evolution of orchids.</title>
        <authorList>
            <person name="Zhang G.Q."/>
            <person name="Liu K.W."/>
            <person name="Li Z."/>
            <person name="Lohaus R."/>
            <person name="Hsiao Y.Y."/>
            <person name="Niu S.C."/>
            <person name="Wang J.Y."/>
            <person name="Lin Y.C."/>
            <person name="Xu Q."/>
            <person name="Chen L.J."/>
            <person name="Yoshida K."/>
            <person name="Fujiwara S."/>
            <person name="Wang Z.W."/>
            <person name="Zhang Y.Q."/>
            <person name="Mitsuda N."/>
            <person name="Wang M."/>
            <person name="Liu G.H."/>
            <person name="Pecoraro L."/>
            <person name="Huang H.X."/>
            <person name="Xiao X.J."/>
            <person name="Lin M."/>
            <person name="Wu X.Y."/>
            <person name="Wu W.L."/>
            <person name="Chen Y.Y."/>
            <person name="Chang S.B."/>
            <person name="Sakamoto S."/>
            <person name="Ohme-Takagi M."/>
            <person name="Yagi M."/>
            <person name="Zeng S.J."/>
            <person name="Shen C.Y."/>
            <person name="Yeh C.M."/>
            <person name="Luo Y.B."/>
            <person name="Tsai W.C."/>
            <person name="Van de Peer Y."/>
            <person name="Liu Z.J."/>
        </authorList>
    </citation>
    <scope>NUCLEOTIDE SEQUENCE [LARGE SCALE GENOMIC DNA]</scope>
    <source>
        <tissue evidence="9">The whole plant</tissue>
    </source>
</reference>
<name>A0A2I0WRQ9_9ASPA</name>
<dbReference type="FunFam" id="4.10.1110.10:FF:000001">
    <property type="entry name" value="Zinc finger AN1-type containing 6"/>
    <property type="match status" value="1"/>
</dbReference>
<proteinExistence type="predicted"/>
<dbReference type="AlphaFoldDB" id="A0A2I0WRQ9"/>
<dbReference type="Pfam" id="PF01754">
    <property type="entry name" value="zf-A20"/>
    <property type="match status" value="1"/>
</dbReference>
<dbReference type="InterPro" id="IPR002653">
    <property type="entry name" value="Znf_A20"/>
</dbReference>
<evidence type="ECO:0000313" key="9">
    <source>
        <dbReference type="EMBL" id="PKU78348.1"/>
    </source>
</evidence>
<feature type="domain" description="AN1-type" evidence="8">
    <location>
        <begin position="98"/>
        <end position="144"/>
    </location>
</feature>
<dbReference type="SMART" id="SM00154">
    <property type="entry name" value="ZnF_AN1"/>
    <property type="match status" value="1"/>
</dbReference>
<keyword evidence="4" id="KW-0862">Zinc</keyword>
<evidence type="ECO:0000256" key="5">
    <source>
        <dbReference type="ARBA" id="ARBA00023016"/>
    </source>
</evidence>
<feature type="domain" description="A20-type" evidence="7">
    <location>
        <begin position="18"/>
        <end position="52"/>
    </location>
</feature>